<accession>A0ABV6UPG0</accession>
<evidence type="ECO:0000313" key="3">
    <source>
        <dbReference type="Proteomes" id="UP001592528"/>
    </source>
</evidence>
<evidence type="ECO:0008006" key="4">
    <source>
        <dbReference type="Google" id="ProtNLM"/>
    </source>
</evidence>
<reference evidence="2 3" key="1">
    <citation type="submission" date="2024-09" db="EMBL/GenBank/DDBJ databases">
        <authorList>
            <person name="Lee S.D."/>
        </authorList>
    </citation>
    <scope>NUCLEOTIDE SEQUENCE [LARGE SCALE GENOMIC DNA]</scope>
    <source>
        <strain evidence="2 3">N1-5</strain>
    </source>
</reference>
<name>A0ABV6UPG0_9ACTN</name>
<dbReference type="Proteomes" id="UP001592528">
    <property type="component" value="Unassembled WGS sequence"/>
</dbReference>
<keyword evidence="3" id="KW-1185">Reference proteome</keyword>
<comment type="caution">
    <text evidence="2">The sequence shown here is derived from an EMBL/GenBank/DDBJ whole genome shotgun (WGS) entry which is preliminary data.</text>
</comment>
<proteinExistence type="predicted"/>
<protein>
    <recommendedName>
        <fullName evidence="4">DUF4259 domain-containing protein</fullName>
    </recommendedName>
</protein>
<evidence type="ECO:0000256" key="1">
    <source>
        <dbReference type="SAM" id="MobiDB-lite"/>
    </source>
</evidence>
<sequence length="174" mass="18977">MAGSEIDPHRVVQRTLSDALDRLTSAPAPPAWCAAVRRAAELQAPAWEGDAAPTAEVDLQTLSLSLYVLAHQGGGEPSEVTPDALRKLLDGPEDWNGEPQLRASSAETLRALGHFPPEHDPAERIPDPIGQIWQDLTYQPEPEDPMDDTEPDPSAMHGAVARLRRELPWDSASW</sequence>
<evidence type="ECO:0000313" key="2">
    <source>
        <dbReference type="EMBL" id="MFC1403358.1"/>
    </source>
</evidence>
<feature type="region of interest" description="Disordered" evidence="1">
    <location>
        <begin position="138"/>
        <end position="158"/>
    </location>
</feature>
<dbReference type="EMBL" id="JBHEZZ010000010">
    <property type="protein sequence ID" value="MFC1403358.1"/>
    <property type="molecule type" value="Genomic_DNA"/>
</dbReference>
<dbReference type="RefSeq" id="WP_030254873.1">
    <property type="nucleotide sequence ID" value="NZ_JBHEZZ010000010.1"/>
</dbReference>
<gene>
    <name evidence="2" type="ORF">ACEZDJ_18895</name>
</gene>
<feature type="compositionally biased region" description="Acidic residues" evidence="1">
    <location>
        <begin position="141"/>
        <end position="151"/>
    </location>
</feature>
<organism evidence="2 3">
    <name type="scientific">Streptacidiphilus cavernicola</name>
    <dbReference type="NCBI Taxonomy" id="3342716"/>
    <lineage>
        <taxon>Bacteria</taxon>
        <taxon>Bacillati</taxon>
        <taxon>Actinomycetota</taxon>
        <taxon>Actinomycetes</taxon>
        <taxon>Kitasatosporales</taxon>
        <taxon>Streptomycetaceae</taxon>
        <taxon>Streptacidiphilus</taxon>
    </lineage>
</organism>